<reference evidence="2" key="1">
    <citation type="journal article" date="2020" name="Stud. Mycol.">
        <title>101 Dothideomycetes genomes: a test case for predicting lifestyles and emergence of pathogens.</title>
        <authorList>
            <person name="Haridas S."/>
            <person name="Albert R."/>
            <person name="Binder M."/>
            <person name="Bloem J."/>
            <person name="Labutti K."/>
            <person name="Salamov A."/>
            <person name="Andreopoulos B."/>
            <person name="Baker S."/>
            <person name="Barry K."/>
            <person name="Bills G."/>
            <person name="Bluhm B."/>
            <person name="Cannon C."/>
            <person name="Castanera R."/>
            <person name="Culley D."/>
            <person name="Daum C."/>
            <person name="Ezra D."/>
            <person name="Gonzalez J."/>
            <person name="Henrissat B."/>
            <person name="Kuo A."/>
            <person name="Liang C."/>
            <person name="Lipzen A."/>
            <person name="Lutzoni F."/>
            <person name="Magnuson J."/>
            <person name="Mondo S."/>
            <person name="Nolan M."/>
            <person name="Ohm R."/>
            <person name="Pangilinan J."/>
            <person name="Park H.-J."/>
            <person name="Ramirez L."/>
            <person name="Alfaro M."/>
            <person name="Sun H."/>
            <person name="Tritt A."/>
            <person name="Yoshinaga Y."/>
            <person name="Zwiers L.-H."/>
            <person name="Turgeon B."/>
            <person name="Goodwin S."/>
            <person name="Spatafora J."/>
            <person name="Crous P."/>
            <person name="Grigoriev I."/>
        </authorList>
    </citation>
    <scope>NUCLEOTIDE SEQUENCE</scope>
    <source>
        <strain evidence="2">CBS 119925</strain>
    </source>
</reference>
<feature type="compositionally biased region" description="Gly residues" evidence="1">
    <location>
        <begin position="427"/>
        <end position="436"/>
    </location>
</feature>
<proteinExistence type="predicted"/>
<dbReference type="Proteomes" id="UP000799440">
    <property type="component" value="Unassembled WGS sequence"/>
</dbReference>
<accession>A0A6A6V790</accession>
<organism evidence="2 3">
    <name type="scientific">Sporormia fimetaria CBS 119925</name>
    <dbReference type="NCBI Taxonomy" id="1340428"/>
    <lineage>
        <taxon>Eukaryota</taxon>
        <taxon>Fungi</taxon>
        <taxon>Dikarya</taxon>
        <taxon>Ascomycota</taxon>
        <taxon>Pezizomycotina</taxon>
        <taxon>Dothideomycetes</taxon>
        <taxon>Pleosporomycetidae</taxon>
        <taxon>Pleosporales</taxon>
        <taxon>Sporormiaceae</taxon>
        <taxon>Sporormia</taxon>
    </lineage>
</organism>
<protein>
    <recommendedName>
        <fullName evidence="4">Tafazzin</fullName>
    </recommendedName>
</protein>
<sequence>MPKKRTPHYTHTKSSYIHPSLQRTPPSTNPSSDAQSVNTRLQQLRLEQAPKASSSARNSLIEAVTSSSIPQHLRQILQIPELEAPKPKGGRPVRRRGRIGEPRLPPGPAPPSSWVKERRRRVDFSRIGENDGPMKGVGGFGEMVKGYLCDKAPQPRSLLDLCLKTFARDFIDLVEFEQYYLSALPTRLKEVLLSYVAVYAPSAVVDAATLGILFAGDEEHGSDAKDIRFLDLSGQMSPRYTFADLKRALPHSTTPKPSKPPPLPTNASSLSPTTSNHAPSTPIPENWDDEADTIPALAPPSPTPFPHTPIFTILTHLSLSHPALRNPWPGLLSLAPSLNKLTHLSLSHWPIPTSQYLSAPSSSSTSSTPEHAEIDWTPTATLLHRLSKQTYSLTHLDLEGCAWIPALTYRAPSGIRRAEGSDDASGWGPGAAGGGNHTSSSVAPDFGAHGAWSQLRWLNLYQGFMPGAVVGDVGDSAEIVMLKKKVGEWVAGVRKRGMDDEVRSVYDLEMCQWWFEREVRVREVVEEIRKAGTVVRPAGSGGVGEVRRISCGWCESYGSVWRSVGV</sequence>
<feature type="region of interest" description="Disordered" evidence="1">
    <location>
        <begin position="1"/>
        <end position="58"/>
    </location>
</feature>
<feature type="region of interest" description="Disordered" evidence="1">
    <location>
        <begin position="77"/>
        <end position="115"/>
    </location>
</feature>
<dbReference type="SUPFAM" id="SSF52047">
    <property type="entry name" value="RNI-like"/>
    <property type="match status" value="1"/>
</dbReference>
<evidence type="ECO:0000313" key="2">
    <source>
        <dbReference type="EMBL" id="KAF2745559.1"/>
    </source>
</evidence>
<feature type="region of interest" description="Disordered" evidence="1">
    <location>
        <begin position="418"/>
        <end position="439"/>
    </location>
</feature>
<evidence type="ECO:0000256" key="1">
    <source>
        <dbReference type="SAM" id="MobiDB-lite"/>
    </source>
</evidence>
<feature type="compositionally biased region" description="Basic residues" evidence="1">
    <location>
        <begin position="88"/>
        <end position="97"/>
    </location>
</feature>
<feature type="compositionally biased region" description="Polar residues" evidence="1">
    <location>
        <begin position="265"/>
        <end position="279"/>
    </location>
</feature>
<dbReference type="AlphaFoldDB" id="A0A6A6V790"/>
<feature type="compositionally biased region" description="Polar residues" evidence="1">
    <location>
        <begin position="12"/>
        <end position="42"/>
    </location>
</feature>
<dbReference type="OrthoDB" id="193467at2759"/>
<feature type="compositionally biased region" description="Basic residues" evidence="1">
    <location>
        <begin position="1"/>
        <end position="11"/>
    </location>
</feature>
<dbReference type="EMBL" id="MU006582">
    <property type="protein sequence ID" value="KAF2745559.1"/>
    <property type="molecule type" value="Genomic_DNA"/>
</dbReference>
<keyword evidence="3" id="KW-1185">Reference proteome</keyword>
<feature type="region of interest" description="Disordered" evidence="1">
    <location>
        <begin position="249"/>
        <end position="301"/>
    </location>
</feature>
<name>A0A6A6V790_9PLEO</name>
<gene>
    <name evidence="2" type="ORF">M011DRAFT_479061</name>
</gene>
<evidence type="ECO:0008006" key="4">
    <source>
        <dbReference type="Google" id="ProtNLM"/>
    </source>
</evidence>
<evidence type="ECO:0000313" key="3">
    <source>
        <dbReference type="Proteomes" id="UP000799440"/>
    </source>
</evidence>